<proteinExistence type="predicted"/>
<sequence length="52" mass="5928">VVDGKSADLLIWTKSGEEILVDEQSEPLIKLDLTKFATDSFKLYKKLRDCLN</sequence>
<feature type="non-terminal residue" evidence="1">
    <location>
        <position position="1"/>
    </location>
</feature>
<evidence type="ECO:0000313" key="2">
    <source>
        <dbReference type="Proteomes" id="UP000789396"/>
    </source>
</evidence>
<accession>A0A9N9PGV7</accession>
<feature type="non-terminal residue" evidence="1">
    <location>
        <position position="52"/>
    </location>
</feature>
<dbReference type="Proteomes" id="UP000789396">
    <property type="component" value="Unassembled WGS sequence"/>
</dbReference>
<evidence type="ECO:0000313" key="1">
    <source>
        <dbReference type="EMBL" id="CAG8815100.1"/>
    </source>
</evidence>
<gene>
    <name evidence="1" type="ORF">RFULGI_LOCUS19169</name>
</gene>
<dbReference type="OrthoDB" id="2374761at2759"/>
<keyword evidence="2" id="KW-1185">Reference proteome</keyword>
<organism evidence="1 2">
    <name type="scientific">Racocetra fulgida</name>
    <dbReference type="NCBI Taxonomy" id="60492"/>
    <lineage>
        <taxon>Eukaryota</taxon>
        <taxon>Fungi</taxon>
        <taxon>Fungi incertae sedis</taxon>
        <taxon>Mucoromycota</taxon>
        <taxon>Glomeromycotina</taxon>
        <taxon>Glomeromycetes</taxon>
        <taxon>Diversisporales</taxon>
        <taxon>Gigasporaceae</taxon>
        <taxon>Racocetra</taxon>
    </lineage>
</organism>
<comment type="caution">
    <text evidence="1">The sequence shown here is derived from an EMBL/GenBank/DDBJ whole genome shotgun (WGS) entry which is preliminary data.</text>
</comment>
<name>A0A9N9PGV7_9GLOM</name>
<dbReference type="EMBL" id="CAJVPZ010090755">
    <property type="protein sequence ID" value="CAG8815100.1"/>
    <property type="molecule type" value="Genomic_DNA"/>
</dbReference>
<protein>
    <submittedName>
        <fullName evidence="1">8290_t:CDS:1</fullName>
    </submittedName>
</protein>
<reference evidence="1" key="1">
    <citation type="submission" date="2021-06" db="EMBL/GenBank/DDBJ databases">
        <authorList>
            <person name="Kallberg Y."/>
            <person name="Tangrot J."/>
            <person name="Rosling A."/>
        </authorList>
    </citation>
    <scope>NUCLEOTIDE SEQUENCE</scope>
    <source>
        <strain evidence="1">IN212</strain>
    </source>
</reference>
<dbReference type="AlphaFoldDB" id="A0A9N9PGV7"/>